<accession>U7E2Y9</accession>
<proteinExistence type="predicted"/>
<dbReference type="HOGENOM" id="CLU_106489_0_0_1"/>
<protein>
    <submittedName>
        <fullName evidence="1">Uncharacterized protein</fullName>
    </submittedName>
</protein>
<dbReference type="Proteomes" id="UP000006729">
    <property type="component" value="Chromosome 4"/>
</dbReference>
<dbReference type="EMBL" id="CM009293">
    <property type="protein sequence ID" value="PNT40925.1"/>
    <property type="molecule type" value="Genomic_DNA"/>
</dbReference>
<name>U7E2Y9_POPTR</name>
<dbReference type="InParanoid" id="U7E2Y9"/>
<evidence type="ECO:0000313" key="2">
    <source>
        <dbReference type="Proteomes" id="UP000006729"/>
    </source>
</evidence>
<keyword evidence="2" id="KW-1185">Reference proteome</keyword>
<evidence type="ECO:0000313" key="1">
    <source>
        <dbReference type="EMBL" id="PNT40925.1"/>
    </source>
</evidence>
<reference evidence="1 2" key="1">
    <citation type="journal article" date="2006" name="Science">
        <title>The genome of black cottonwood, Populus trichocarpa (Torr. &amp; Gray).</title>
        <authorList>
            <person name="Tuskan G.A."/>
            <person name="Difazio S."/>
            <person name="Jansson S."/>
            <person name="Bohlmann J."/>
            <person name="Grigoriev I."/>
            <person name="Hellsten U."/>
            <person name="Putnam N."/>
            <person name="Ralph S."/>
            <person name="Rombauts S."/>
            <person name="Salamov A."/>
            <person name="Schein J."/>
            <person name="Sterck L."/>
            <person name="Aerts A."/>
            <person name="Bhalerao R.R."/>
            <person name="Bhalerao R.P."/>
            <person name="Blaudez D."/>
            <person name="Boerjan W."/>
            <person name="Brun A."/>
            <person name="Brunner A."/>
            <person name="Busov V."/>
            <person name="Campbell M."/>
            <person name="Carlson J."/>
            <person name="Chalot M."/>
            <person name="Chapman J."/>
            <person name="Chen G.L."/>
            <person name="Cooper D."/>
            <person name="Coutinho P.M."/>
            <person name="Couturier J."/>
            <person name="Covert S."/>
            <person name="Cronk Q."/>
            <person name="Cunningham R."/>
            <person name="Davis J."/>
            <person name="Degroeve S."/>
            <person name="Dejardin A."/>
            <person name="Depamphilis C."/>
            <person name="Detter J."/>
            <person name="Dirks B."/>
            <person name="Dubchak I."/>
            <person name="Duplessis S."/>
            <person name="Ehlting J."/>
            <person name="Ellis B."/>
            <person name="Gendler K."/>
            <person name="Goodstein D."/>
            <person name="Gribskov M."/>
            <person name="Grimwood J."/>
            <person name="Groover A."/>
            <person name="Gunter L."/>
            <person name="Hamberger B."/>
            <person name="Heinze B."/>
            <person name="Helariutta Y."/>
            <person name="Henrissat B."/>
            <person name="Holligan D."/>
            <person name="Holt R."/>
            <person name="Huang W."/>
            <person name="Islam-Faridi N."/>
            <person name="Jones S."/>
            <person name="Jones-Rhoades M."/>
            <person name="Jorgensen R."/>
            <person name="Joshi C."/>
            <person name="Kangasjarvi J."/>
            <person name="Karlsson J."/>
            <person name="Kelleher C."/>
            <person name="Kirkpatrick R."/>
            <person name="Kirst M."/>
            <person name="Kohler A."/>
            <person name="Kalluri U."/>
            <person name="Larimer F."/>
            <person name="Leebens-Mack J."/>
            <person name="Leple J.C."/>
            <person name="Locascio P."/>
            <person name="Lou Y."/>
            <person name="Lucas S."/>
            <person name="Martin F."/>
            <person name="Montanini B."/>
            <person name="Napoli C."/>
            <person name="Nelson D.R."/>
            <person name="Nelson C."/>
            <person name="Nieminen K."/>
            <person name="Nilsson O."/>
            <person name="Pereda V."/>
            <person name="Peter G."/>
            <person name="Philippe R."/>
            <person name="Pilate G."/>
            <person name="Poliakov A."/>
            <person name="Razumovskaya J."/>
            <person name="Richardson P."/>
            <person name="Rinaldi C."/>
            <person name="Ritland K."/>
            <person name="Rouze P."/>
            <person name="Ryaboy D."/>
            <person name="Schmutz J."/>
            <person name="Schrader J."/>
            <person name="Segerman B."/>
            <person name="Shin H."/>
            <person name="Siddiqui A."/>
            <person name="Sterky F."/>
            <person name="Terry A."/>
            <person name="Tsai C.J."/>
            <person name="Uberbacher E."/>
            <person name="Unneberg P."/>
            <person name="Vahala J."/>
            <person name="Wall K."/>
            <person name="Wessler S."/>
            <person name="Yang G."/>
            <person name="Yin T."/>
            <person name="Douglas C."/>
            <person name="Marra M."/>
            <person name="Sandberg G."/>
            <person name="Van de Peer Y."/>
            <person name="Rokhsar D."/>
        </authorList>
    </citation>
    <scope>NUCLEOTIDE SEQUENCE [LARGE SCALE GENOMIC DNA]</scope>
    <source>
        <strain evidence="2">cv. Nisqually</strain>
    </source>
</reference>
<organism evidence="1 2">
    <name type="scientific">Populus trichocarpa</name>
    <name type="common">Western balsam poplar</name>
    <name type="synonym">Populus balsamifera subsp. trichocarpa</name>
    <dbReference type="NCBI Taxonomy" id="3694"/>
    <lineage>
        <taxon>Eukaryota</taxon>
        <taxon>Viridiplantae</taxon>
        <taxon>Streptophyta</taxon>
        <taxon>Embryophyta</taxon>
        <taxon>Tracheophyta</taxon>
        <taxon>Spermatophyta</taxon>
        <taxon>Magnoliopsida</taxon>
        <taxon>eudicotyledons</taxon>
        <taxon>Gunneridae</taxon>
        <taxon>Pentapetalae</taxon>
        <taxon>rosids</taxon>
        <taxon>fabids</taxon>
        <taxon>Malpighiales</taxon>
        <taxon>Salicaceae</taxon>
        <taxon>Saliceae</taxon>
        <taxon>Populus</taxon>
    </lineage>
</organism>
<sequence>MTKMMERMNSVMGNVCDRLEKVGNHGNMAGTCTQNVRNFGAKPKSNNGSGAKRPRWADYEDFEEDIDDITYGGFKDETIGYREGFRQPINRRDFMQIQKERWYQRERNKESSVLKKESKSLSRILGDMKQELDVLTTAINAEQASEREEKKGCSDDIQNKTAATFIQSCGRRLLARKELQRLQKEAKELSIQLVGDLRMNHLEERGNDTT</sequence>
<gene>
    <name evidence="1" type="ORF">POPTR_004G127300</name>
</gene>
<dbReference type="PROSITE" id="PS50096">
    <property type="entry name" value="IQ"/>
    <property type="match status" value="1"/>
</dbReference>
<dbReference type="AlphaFoldDB" id="U7E2Y9"/>